<organism evidence="1 2">
    <name type="scientific">Brevibacillus brevis</name>
    <name type="common">Bacillus brevis</name>
    <dbReference type="NCBI Taxonomy" id="1393"/>
    <lineage>
        <taxon>Bacteria</taxon>
        <taxon>Bacillati</taxon>
        <taxon>Bacillota</taxon>
        <taxon>Bacilli</taxon>
        <taxon>Bacillales</taxon>
        <taxon>Paenibacillaceae</taxon>
        <taxon>Brevibacillus</taxon>
    </lineage>
</organism>
<dbReference type="InterPro" id="IPR011042">
    <property type="entry name" value="6-blade_b-propeller_TolB-like"/>
</dbReference>
<dbReference type="SUPFAM" id="SSF82171">
    <property type="entry name" value="DPP6 N-terminal domain-like"/>
    <property type="match status" value="1"/>
</dbReference>
<dbReference type="Proteomes" id="UP000317713">
    <property type="component" value="Chromosome"/>
</dbReference>
<gene>
    <name evidence="1" type="ORF">FPS98_09145</name>
</gene>
<evidence type="ECO:0000313" key="1">
    <source>
        <dbReference type="EMBL" id="QDS34130.1"/>
    </source>
</evidence>
<dbReference type="AlphaFoldDB" id="A0A517I5F3"/>
<reference evidence="1 2" key="1">
    <citation type="submission" date="2019-07" db="EMBL/GenBank/DDBJ databases">
        <title>Characterization of Brevibacillus brevis HK544, as a potential biocontrol agent.</title>
        <authorList>
            <person name="Kim H."/>
        </authorList>
    </citation>
    <scope>NUCLEOTIDE SEQUENCE [LARGE SCALE GENOMIC DNA]</scope>
    <source>
        <strain evidence="1 2">HK544</strain>
    </source>
</reference>
<proteinExistence type="predicted"/>
<dbReference type="Gene3D" id="2.120.10.30">
    <property type="entry name" value="TolB, C-terminal domain"/>
    <property type="match status" value="1"/>
</dbReference>
<dbReference type="EMBL" id="CP042161">
    <property type="protein sequence ID" value="QDS34130.1"/>
    <property type="molecule type" value="Genomic_DNA"/>
</dbReference>
<evidence type="ECO:0000313" key="2">
    <source>
        <dbReference type="Proteomes" id="UP000317713"/>
    </source>
</evidence>
<accession>A0A517I5F3</accession>
<name>A0A517I5F3_BREBE</name>
<sequence length="230" mass="26433">MEDGKETEIAKFSNQIYVQDISWSTNSRYLAYLAIDRSDREKSSLGLYDMESRTSKIYELKDFAREDTPISVHVSDDGRGVLFTMFPEHNDRSGTRSILLGEMKDNKVEKQFTREFGGKQNAWISNDQFVFLGYDGTLYEYDRRNGALSVILERVSTFKLSHDTKRIAYSLNDENIIYVGKLQGRNVLSSEPVYHGIVPTNMSWSLDNKKLLIQGQSDSTEGQSFILEFE</sequence>
<protein>
    <submittedName>
        <fullName evidence="1">WD40 repeat domain-containing protein</fullName>
    </submittedName>
</protein>